<evidence type="ECO:0000259" key="3">
    <source>
        <dbReference type="PROSITE" id="PS50887"/>
    </source>
</evidence>
<dbReference type="InterPro" id="IPR029787">
    <property type="entry name" value="Nucleotide_cyclase"/>
</dbReference>
<dbReference type="InterPro" id="IPR052155">
    <property type="entry name" value="Biofilm_reg_signaling"/>
</dbReference>
<dbReference type="PANTHER" id="PTHR44757:SF2">
    <property type="entry name" value="BIOFILM ARCHITECTURE MAINTENANCE PROTEIN MBAA"/>
    <property type="match status" value="1"/>
</dbReference>
<dbReference type="InterPro" id="IPR043128">
    <property type="entry name" value="Rev_trsase/Diguanyl_cyclase"/>
</dbReference>
<dbReference type="PATRIC" id="fig|864069.3.peg.1581"/>
<evidence type="ECO:0000313" key="4">
    <source>
        <dbReference type="EMBL" id="EIM30102.1"/>
    </source>
</evidence>
<feature type="transmembrane region" description="Helical" evidence="1">
    <location>
        <begin position="14"/>
        <end position="35"/>
    </location>
</feature>
<evidence type="ECO:0000256" key="1">
    <source>
        <dbReference type="SAM" id="Phobius"/>
    </source>
</evidence>
<dbReference type="SMART" id="SM00267">
    <property type="entry name" value="GGDEF"/>
    <property type="match status" value="1"/>
</dbReference>
<name>I4Z1L0_9HYPH</name>
<dbReference type="EMBL" id="JH660640">
    <property type="protein sequence ID" value="EIM30102.1"/>
    <property type="molecule type" value="Genomic_DNA"/>
</dbReference>
<dbReference type="InterPro" id="IPR001633">
    <property type="entry name" value="EAL_dom"/>
</dbReference>
<dbReference type="Proteomes" id="UP000003947">
    <property type="component" value="Unassembled WGS sequence"/>
</dbReference>
<dbReference type="SUPFAM" id="SSF141868">
    <property type="entry name" value="EAL domain-like"/>
    <property type="match status" value="1"/>
</dbReference>
<dbReference type="NCBIfam" id="TIGR00254">
    <property type="entry name" value="GGDEF"/>
    <property type="match status" value="1"/>
</dbReference>
<dbReference type="InterPro" id="IPR035919">
    <property type="entry name" value="EAL_sf"/>
</dbReference>
<keyword evidence="1" id="KW-0472">Membrane</keyword>
<feature type="transmembrane region" description="Helical" evidence="1">
    <location>
        <begin position="47"/>
        <end position="68"/>
    </location>
</feature>
<keyword evidence="1" id="KW-0812">Transmembrane</keyword>
<dbReference type="PROSITE" id="PS50883">
    <property type="entry name" value="EAL"/>
    <property type="match status" value="1"/>
</dbReference>
<dbReference type="Pfam" id="PF00990">
    <property type="entry name" value="GGDEF"/>
    <property type="match status" value="1"/>
</dbReference>
<dbReference type="OrthoDB" id="9814202at2"/>
<organism evidence="4 5">
    <name type="scientific">Microvirga lotononidis</name>
    <dbReference type="NCBI Taxonomy" id="864069"/>
    <lineage>
        <taxon>Bacteria</taxon>
        <taxon>Pseudomonadati</taxon>
        <taxon>Pseudomonadota</taxon>
        <taxon>Alphaproteobacteria</taxon>
        <taxon>Hyphomicrobiales</taxon>
        <taxon>Methylobacteriaceae</taxon>
        <taxon>Microvirga</taxon>
    </lineage>
</organism>
<feature type="domain" description="GGDEF" evidence="3">
    <location>
        <begin position="140"/>
        <end position="273"/>
    </location>
</feature>
<dbReference type="CDD" id="cd01948">
    <property type="entry name" value="EAL"/>
    <property type="match status" value="1"/>
</dbReference>
<protein>
    <submittedName>
        <fullName evidence="4">Diguanylate cyclase (GGDEF) domain-containing protein</fullName>
    </submittedName>
</protein>
<dbReference type="Gene3D" id="3.30.70.270">
    <property type="match status" value="1"/>
</dbReference>
<dbReference type="InterPro" id="IPR000160">
    <property type="entry name" value="GGDEF_dom"/>
</dbReference>
<dbReference type="PROSITE" id="PS50887">
    <property type="entry name" value="GGDEF"/>
    <property type="match status" value="1"/>
</dbReference>
<gene>
    <name evidence="4" type="ORF">MicloDRAFT_00014230</name>
</gene>
<accession>I4Z1L0</accession>
<dbReference type="eggNOG" id="COG5001">
    <property type="taxonomic scope" value="Bacteria"/>
</dbReference>
<dbReference type="AlphaFoldDB" id="I4Z1L0"/>
<dbReference type="Gene3D" id="3.20.20.450">
    <property type="entry name" value="EAL domain"/>
    <property type="match status" value="1"/>
</dbReference>
<feature type="domain" description="EAL" evidence="2">
    <location>
        <begin position="282"/>
        <end position="532"/>
    </location>
</feature>
<evidence type="ECO:0000313" key="5">
    <source>
        <dbReference type="Proteomes" id="UP000003947"/>
    </source>
</evidence>
<keyword evidence="1" id="KW-1133">Transmembrane helix</keyword>
<proteinExistence type="predicted"/>
<dbReference type="SMART" id="SM00052">
    <property type="entry name" value="EAL"/>
    <property type="match status" value="1"/>
</dbReference>
<dbReference type="SUPFAM" id="SSF55073">
    <property type="entry name" value="Nucleotide cyclase"/>
    <property type="match status" value="1"/>
</dbReference>
<keyword evidence="5" id="KW-1185">Reference proteome</keyword>
<dbReference type="Pfam" id="PF00563">
    <property type="entry name" value="EAL"/>
    <property type="match status" value="1"/>
</dbReference>
<dbReference type="CDD" id="cd01949">
    <property type="entry name" value="GGDEF"/>
    <property type="match status" value="1"/>
</dbReference>
<dbReference type="HOGENOM" id="CLU_000445_70_50_5"/>
<dbReference type="STRING" id="864069.MicloDRAFT_00014230"/>
<sequence>MLTVSEFVFTERSALLIAMEVATLAVACLTCVHQWTQAGKIRGSKRFVLKGVAIAAALFGLWSTYWVATRVVAPPPPDGFGISLTLLAFVTGVVLTGIGAGMSIRDRWNRTRDLVTGLENRANFIDRLDREISAHQARNEQLAILCLDIDGFKDINDLYGHTTGDHTLRDVASKLTTVLSRGQILARLGGDEFAVLMPDIESPTEVRILAERLQRAVAAGLQVKDLPGSVSVSIGVALYPTDAGDRAELLSCADTALHRVKEESSGSCRFFDTTMGDKLRERRTIEQDLRQALQDDQLYLVYQPQAKIGTGEVTGFEALLRWKHPVRGDVPPGLFIPIAEESNLILTLGEWVLRTACREAASWTRPLTIAVNVSTRQLIDEGLAELVQSILADTNLSPQRLEIEVTETALISDPSRARQTLKRVKALGVTIAMDDFGTGYSSLSNVREFPLDKIKIDRSFIKAVHANKQAAAIVRAVRLLCDGLGLPVIAEGVETADELRFLINEGFTDAQGYLLGAPVPASDIGPLVFENVIPLPSARLRIVSEAAV</sequence>
<reference evidence="4 5" key="1">
    <citation type="submission" date="2012-02" db="EMBL/GenBank/DDBJ databases">
        <title>Improved High-Quality Draft sequence of Microvirga sp. WSM3557.</title>
        <authorList>
            <consortium name="US DOE Joint Genome Institute"/>
            <person name="Lucas S."/>
            <person name="Han J."/>
            <person name="Lapidus A."/>
            <person name="Cheng J.-F."/>
            <person name="Goodwin L."/>
            <person name="Pitluck S."/>
            <person name="Peters L."/>
            <person name="Zhang X."/>
            <person name="Detter J.C."/>
            <person name="Han C."/>
            <person name="Tapia R."/>
            <person name="Land M."/>
            <person name="Hauser L."/>
            <person name="Kyrpides N."/>
            <person name="Ivanova N."/>
            <person name="Pagani I."/>
            <person name="Brau L."/>
            <person name="Yates R."/>
            <person name="O'Hara G."/>
            <person name="Rui T."/>
            <person name="Howieson J."/>
            <person name="Reeve W."/>
            <person name="Woyke T."/>
        </authorList>
    </citation>
    <scope>NUCLEOTIDE SEQUENCE [LARGE SCALE GENOMIC DNA]</scope>
    <source>
        <strain evidence="4 5">WSM3557</strain>
    </source>
</reference>
<feature type="transmembrane region" description="Helical" evidence="1">
    <location>
        <begin position="80"/>
        <end position="102"/>
    </location>
</feature>
<evidence type="ECO:0000259" key="2">
    <source>
        <dbReference type="PROSITE" id="PS50883"/>
    </source>
</evidence>
<dbReference type="PANTHER" id="PTHR44757">
    <property type="entry name" value="DIGUANYLATE CYCLASE DGCP"/>
    <property type="match status" value="1"/>
</dbReference>